<evidence type="ECO:0000256" key="2">
    <source>
        <dbReference type="ARBA" id="ARBA00022475"/>
    </source>
</evidence>
<dbReference type="Pfam" id="PF03772">
    <property type="entry name" value="Competence"/>
    <property type="match status" value="1"/>
</dbReference>
<evidence type="ECO:0000259" key="7">
    <source>
        <dbReference type="SMART" id="SM00849"/>
    </source>
</evidence>
<evidence type="ECO:0000256" key="6">
    <source>
        <dbReference type="SAM" id="Phobius"/>
    </source>
</evidence>
<dbReference type="NCBIfam" id="TIGR00360">
    <property type="entry name" value="ComEC_N-term"/>
    <property type="match status" value="1"/>
</dbReference>
<keyword evidence="4 6" id="KW-1133">Transmembrane helix</keyword>
<evidence type="ECO:0000256" key="5">
    <source>
        <dbReference type="ARBA" id="ARBA00023136"/>
    </source>
</evidence>
<dbReference type="Gene3D" id="3.60.15.10">
    <property type="entry name" value="Ribonuclease Z/Hydroxyacylglutathione hydrolase-like"/>
    <property type="match status" value="1"/>
</dbReference>
<keyword evidence="3 6" id="KW-0812">Transmembrane</keyword>
<dbReference type="NCBIfam" id="TIGR00361">
    <property type="entry name" value="ComEC_Rec2"/>
    <property type="match status" value="1"/>
</dbReference>
<comment type="caution">
    <text evidence="8">The sequence shown here is derived from an EMBL/GenBank/DDBJ whole genome shotgun (WGS) entry which is preliminary data.</text>
</comment>
<protein>
    <submittedName>
        <fullName evidence="8">DNA internalization-related competence protein ComEC/Rec2</fullName>
    </submittedName>
</protein>
<feature type="transmembrane region" description="Helical" evidence="6">
    <location>
        <begin position="45"/>
        <end position="64"/>
    </location>
</feature>
<comment type="subcellular location">
    <subcellularLocation>
        <location evidence="1">Cell membrane</location>
        <topology evidence="1">Multi-pass membrane protein</topology>
    </subcellularLocation>
</comment>
<feature type="transmembrane region" description="Helical" evidence="6">
    <location>
        <begin position="308"/>
        <end position="336"/>
    </location>
</feature>
<keyword evidence="2" id="KW-1003">Cell membrane</keyword>
<keyword evidence="9" id="KW-1185">Reference proteome</keyword>
<proteinExistence type="predicted"/>
<sequence length="773" mass="84297">MRIAVVAWVAGIWLLQRQPQLYSHFSCLGVVVLAALLVWRSRGVHRLACLALLALFAGFSYANLRADWRLAYPLPAAWELQDIQLTGVVDGLVEATPYGPRFVLKVDSVATDQAQVPARLLLSDYAKGAHYLPAQRWQLTVRLKRPHGNLNPGGFDFEAWLLANRIGATGTVRHRSDNQLIQPFAPGFFTSIDRVRQQLATRIDSELAGKPWRGVVKALIMGDQSGIAPEQWQLFRSLGLTHLVSISGLHVTLLATLSGWLVAWLARQSPRLTSRLPARQFGLIAGVATAILYTLLAGAAVPTQRTLWMLMAAALALSCGRRLAVSTVWCFALALTTLIDPWAVLSVGFWLSYLTVGVLLYAFAGRVGEPGGWHGKLAAWGGAQWAATLGSAPLLVLYFQQLPVLSPLANAVAIPLIGSLATPIALAGCLDPSGWLWRLAHQILDYTFLGVTWLASWPQAVVSLPSPPVWTLLPASLAVGLWLAPRGLPAKWLAPLGLLPLFALPKPAMQPGEFRLTVLDVGQGLAVLIETGRHQMLFDTGALGGGSRVLPGVLAAAGIRRLDSLMLSHNDSDHVGGAPTVVESVGVDLLTGSLPADHPLRQGRAYRQCEAGQFWQWEGVTFRILHPPVALYTQPVKNDNALSCVLKIDSAAGSVLIPADLEREGELWLLDQSATALRADLLIMPHHGSRTSSIPEFIAAVQPRWAIATAGYLNRFGHPKADIIGRYRDKQVEVYRTDLDGAVRIDFRREGPQITVWREQSPRYWRPAGDFIR</sequence>
<dbReference type="Proteomes" id="UP001172778">
    <property type="component" value="Unassembled WGS sequence"/>
</dbReference>
<evidence type="ECO:0000256" key="4">
    <source>
        <dbReference type="ARBA" id="ARBA00022989"/>
    </source>
</evidence>
<evidence type="ECO:0000256" key="1">
    <source>
        <dbReference type="ARBA" id="ARBA00004651"/>
    </source>
</evidence>
<dbReference type="InterPro" id="IPR025405">
    <property type="entry name" value="DUF4131"/>
</dbReference>
<dbReference type="InterPro" id="IPR052159">
    <property type="entry name" value="Competence_DNA_uptake"/>
</dbReference>
<dbReference type="SMART" id="SM00849">
    <property type="entry name" value="Lactamase_B"/>
    <property type="match status" value="1"/>
</dbReference>
<evidence type="ECO:0000256" key="3">
    <source>
        <dbReference type="ARBA" id="ARBA00022692"/>
    </source>
</evidence>
<dbReference type="InterPro" id="IPR001279">
    <property type="entry name" value="Metallo-B-lactamas"/>
</dbReference>
<feature type="domain" description="Metallo-beta-lactamase" evidence="7">
    <location>
        <begin position="523"/>
        <end position="712"/>
    </location>
</feature>
<dbReference type="EMBL" id="JARRAF010000031">
    <property type="protein sequence ID" value="MDK2126107.1"/>
    <property type="molecule type" value="Genomic_DNA"/>
</dbReference>
<feature type="transmembrane region" description="Helical" evidence="6">
    <location>
        <begin position="243"/>
        <end position="266"/>
    </location>
</feature>
<dbReference type="CDD" id="cd07731">
    <property type="entry name" value="ComA-like_MBL-fold"/>
    <property type="match status" value="1"/>
</dbReference>
<dbReference type="SUPFAM" id="SSF56281">
    <property type="entry name" value="Metallo-hydrolase/oxidoreductase"/>
    <property type="match status" value="1"/>
</dbReference>
<name>A0ABT7E1B3_9NEIS</name>
<dbReference type="InterPro" id="IPR035681">
    <property type="entry name" value="ComA-like_MBL"/>
</dbReference>
<dbReference type="PANTHER" id="PTHR30619:SF1">
    <property type="entry name" value="RECOMBINATION PROTEIN 2"/>
    <property type="match status" value="1"/>
</dbReference>
<feature type="transmembrane region" description="Helical" evidence="6">
    <location>
        <begin position="377"/>
        <end position="399"/>
    </location>
</feature>
<accession>A0ABT7E1B3</accession>
<dbReference type="Pfam" id="PF13567">
    <property type="entry name" value="DUF4131"/>
    <property type="match status" value="1"/>
</dbReference>
<dbReference type="InterPro" id="IPR004477">
    <property type="entry name" value="ComEC_N"/>
</dbReference>
<feature type="transmembrane region" description="Helical" evidence="6">
    <location>
        <begin position="342"/>
        <end position="365"/>
    </location>
</feature>
<dbReference type="PANTHER" id="PTHR30619">
    <property type="entry name" value="DNA INTERNALIZATION/COMPETENCE PROTEIN COMEC/REC2"/>
    <property type="match status" value="1"/>
</dbReference>
<evidence type="ECO:0000313" key="8">
    <source>
        <dbReference type="EMBL" id="MDK2126107.1"/>
    </source>
</evidence>
<dbReference type="InterPro" id="IPR036866">
    <property type="entry name" value="RibonucZ/Hydroxyglut_hydro"/>
</dbReference>
<gene>
    <name evidence="8" type="ORF">PZA18_18855</name>
</gene>
<evidence type="ECO:0000313" key="9">
    <source>
        <dbReference type="Proteomes" id="UP001172778"/>
    </source>
</evidence>
<keyword evidence="5 6" id="KW-0472">Membrane</keyword>
<reference evidence="8" key="1">
    <citation type="submission" date="2023-03" db="EMBL/GenBank/DDBJ databases">
        <title>Chitinimonas shenzhenensis gen. nov., sp. nov., a novel member of family Burkholderiaceae isolated from activated sludge collected in Shen Zhen, China.</title>
        <authorList>
            <person name="Wang X."/>
        </authorList>
    </citation>
    <scope>NUCLEOTIDE SEQUENCE</scope>
    <source>
        <strain evidence="8">DQS-5</strain>
    </source>
</reference>
<dbReference type="RefSeq" id="WP_284102422.1">
    <property type="nucleotide sequence ID" value="NZ_JARRAF010000031.1"/>
</dbReference>
<feature type="transmembrane region" description="Helical" evidence="6">
    <location>
        <begin position="21"/>
        <end position="39"/>
    </location>
</feature>
<dbReference type="InterPro" id="IPR004797">
    <property type="entry name" value="Competence_ComEC/Rec2"/>
</dbReference>
<dbReference type="Pfam" id="PF00753">
    <property type="entry name" value="Lactamase_B"/>
    <property type="match status" value="1"/>
</dbReference>
<feature type="transmembrane region" description="Helical" evidence="6">
    <location>
        <begin position="278"/>
        <end position="301"/>
    </location>
</feature>
<organism evidence="8 9">
    <name type="scientific">Parachitinimonas caeni</name>
    <dbReference type="NCBI Taxonomy" id="3031301"/>
    <lineage>
        <taxon>Bacteria</taxon>
        <taxon>Pseudomonadati</taxon>
        <taxon>Pseudomonadota</taxon>
        <taxon>Betaproteobacteria</taxon>
        <taxon>Neisseriales</taxon>
        <taxon>Chitinibacteraceae</taxon>
        <taxon>Parachitinimonas</taxon>
    </lineage>
</organism>